<evidence type="ECO:0000256" key="3">
    <source>
        <dbReference type="ARBA" id="ARBA00023163"/>
    </source>
</evidence>
<evidence type="ECO:0000313" key="6">
    <source>
        <dbReference type="EMBL" id="AET69285.1"/>
    </source>
</evidence>
<dbReference type="SUPFAM" id="SSF52540">
    <property type="entry name" value="P-loop containing nucleoside triphosphate hydrolases"/>
    <property type="match status" value="1"/>
</dbReference>
<feature type="domain" description="HTH luxR-type" evidence="5">
    <location>
        <begin position="759"/>
        <end position="821"/>
    </location>
</feature>
<gene>
    <name evidence="6" type="ordered locus">Desor_3826</name>
</gene>
<keyword evidence="1" id="KW-0805">Transcription regulation</keyword>
<dbReference type="STRING" id="768706.Desor_3826"/>
<dbReference type="InterPro" id="IPR059106">
    <property type="entry name" value="WHD_MalT"/>
</dbReference>
<name>G7W9E8_DESOD</name>
<dbReference type="GO" id="GO:0006355">
    <property type="term" value="P:regulation of DNA-templated transcription"/>
    <property type="evidence" value="ECO:0007669"/>
    <property type="project" value="InterPro"/>
</dbReference>
<dbReference type="KEGG" id="dor:Desor_3826"/>
<evidence type="ECO:0000259" key="5">
    <source>
        <dbReference type="PROSITE" id="PS50043"/>
    </source>
</evidence>
<dbReference type="SMART" id="SM00421">
    <property type="entry name" value="HTH_LUXR"/>
    <property type="match status" value="1"/>
</dbReference>
<organism evidence="6 7">
    <name type="scientific">Desulfosporosinus orientis (strain ATCC 19365 / DSM 765 / NCIMB 8382 / VKM B-1628 / Singapore I)</name>
    <name type="common">Desulfotomaculum orientis</name>
    <dbReference type="NCBI Taxonomy" id="768706"/>
    <lineage>
        <taxon>Bacteria</taxon>
        <taxon>Bacillati</taxon>
        <taxon>Bacillota</taxon>
        <taxon>Clostridia</taxon>
        <taxon>Eubacteriales</taxon>
        <taxon>Desulfitobacteriaceae</taxon>
        <taxon>Desulfosporosinus</taxon>
    </lineage>
</organism>
<evidence type="ECO:0000256" key="2">
    <source>
        <dbReference type="ARBA" id="ARBA00023125"/>
    </source>
</evidence>
<dbReference type="eggNOG" id="COG2909">
    <property type="taxonomic scope" value="Bacteria"/>
</dbReference>
<reference evidence="6 7" key="2">
    <citation type="journal article" date="2012" name="J. Bacteriol.">
        <title>Complete genome sequences of Desulfosporosinus orientis DSM765T, Desulfosporosinus youngiae DSM17734T, Desulfosporosinus meridiei DSM13257T, and Desulfosporosinus acidiphilus DSM22704T.</title>
        <authorList>
            <person name="Pester M."/>
            <person name="Brambilla E."/>
            <person name="Alazard D."/>
            <person name="Rattei T."/>
            <person name="Weinmaier T."/>
            <person name="Han J."/>
            <person name="Lucas S."/>
            <person name="Lapidus A."/>
            <person name="Cheng J.F."/>
            <person name="Goodwin L."/>
            <person name="Pitluck S."/>
            <person name="Peters L."/>
            <person name="Ovchinnikova G."/>
            <person name="Teshima H."/>
            <person name="Detter J.C."/>
            <person name="Han C.S."/>
            <person name="Tapia R."/>
            <person name="Land M.L."/>
            <person name="Hauser L."/>
            <person name="Kyrpides N.C."/>
            <person name="Ivanova N.N."/>
            <person name="Pagani I."/>
            <person name="Huntmann M."/>
            <person name="Wei C.L."/>
            <person name="Davenport K.W."/>
            <person name="Daligault H."/>
            <person name="Chain P.S."/>
            <person name="Chen A."/>
            <person name="Mavromatis K."/>
            <person name="Markowitz V."/>
            <person name="Szeto E."/>
            <person name="Mikhailova N."/>
            <person name="Pati A."/>
            <person name="Wagner M."/>
            <person name="Woyke T."/>
            <person name="Ollivier B."/>
            <person name="Klenk H.P."/>
            <person name="Spring S."/>
            <person name="Loy A."/>
        </authorList>
    </citation>
    <scope>NUCLEOTIDE SEQUENCE [LARGE SCALE GENOMIC DNA]</scope>
    <source>
        <strain evidence="7">ATCC 19365 / DSM 765 / NCIMB 8382 / VKM B-1628</strain>
    </source>
</reference>
<dbReference type="Pfam" id="PF00196">
    <property type="entry name" value="GerE"/>
    <property type="match status" value="1"/>
</dbReference>
<feature type="transmembrane region" description="Helical" evidence="4">
    <location>
        <begin position="661"/>
        <end position="681"/>
    </location>
</feature>
<protein>
    <submittedName>
        <fullName evidence="6">ATP-dependent transcriptional regulator</fullName>
    </submittedName>
</protein>
<dbReference type="PROSITE" id="PS50043">
    <property type="entry name" value="HTH_LUXR_2"/>
    <property type="match status" value="1"/>
</dbReference>
<dbReference type="EMBL" id="CP003108">
    <property type="protein sequence ID" value="AET69285.1"/>
    <property type="molecule type" value="Genomic_DNA"/>
</dbReference>
<dbReference type="OrthoDB" id="1137593at2"/>
<dbReference type="GO" id="GO:0003677">
    <property type="term" value="F:DNA binding"/>
    <property type="evidence" value="ECO:0007669"/>
    <property type="project" value="UniProtKB-KW"/>
</dbReference>
<dbReference type="PANTHER" id="PTHR44688:SF16">
    <property type="entry name" value="DNA-BINDING TRANSCRIPTIONAL ACTIVATOR DEVR_DOSR"/>
    <property type="match status" value="1"/>
</dbReference>
<keyword evidence="4" id="KW-0812">Transmembrane</keyword>
<dbReference type="InterPro" id="IPR000792">
    <property type="entry name" value="Tscrpt_reg_LuxR_C"/>
</dbReference>
<dbReference type="InterPro" id="IPR016032">
    <property type="entry name" value="Sig_transdc_resp-reg_C-effctor"/>
</dbReference>
<dbReference type="AlphaFoldDB" id="G7W9E8"/>
<dbReference type="Gene3D" id="1.10.10.10">
    <property type="entry name" value="Winged helix-like DNA-binding domain superfamily/Winged helix DNA-binding domain"/>
    <property type="match status" value="1"/>
</dbReference>
<keyword evidence="3" id="KW-0804">Transcription</keyword>
<reference evidence="7" key="1">
    <citation type="submission" date="2011-11" db="EMBL/GenBank/DDBJ databases">
        <title>Complete sequence of Desulfosporosinus orientis DSM 765.</title>
        <authorList>
            <person name="Lucas S."/>
            <person name="Han J."/>
            <person name="Lapidus A."/>
            <person name="Cheng J.-F."/>
            <person name="Goodwin L."/>
            <person name="Pitluck S."/>
            <person name="Peters L."/>
            <person name="Ovchinnikova G."/>
            <person name="Teshima H."/>
            <person name="Detter J.C."/>
            <person name="Han C."/>
            <person name="Tapia R."/>
            <person name="Land M."/>
            <person name="Hauser L."/>
            <person name="Kyrpides N."/>
            <person name="Ivanova N."/>
            <person name="Pagani I."/>
            <person name="Pester M."/>
            <person name="Spring S."/>
            <person name="Ollivier B."/>
            <person name="Rattei T."/>
            <person name="Klenk H.-P."/>
            <person name="Wagner M."/>
            <person name="Loy A."/>
            <person name="Woyke T."/>
        </authorList>
    </citation>
    <scope>NUCLEOTIDE SEQUENCE [LARGE SCALE GENOMIC DNA]</scope>
    <source>
        <strain evidence="7">ATCC 19365 / DSM 765 / NCIMB 8382 / VKM B-1628</strain>
    </source>
</reference>
<dbReference type="PROSITE" id="PS00622">
    <property type="entry name" value="HTH_LUXR_1"/>
    <property type="match status" value="1"/>
</dbReference>
<dbReference type="PANTHER" id="PTHR44688">
    <property type="entry name" value="DNA-BINDING TRANSCRIPTIONAL ACTIVATOR DEVR_DOSR"/>
    <property type="match status" value="1"/>
</dbReference>
<dbReference type="InterPro" id="IPR036388">
    <property type="entry name" value="WH-like_DNA-bd_sf"/>
</dbReference>
<dbReference type="PRINTS" id="PR00038">
    <property type="entry name" value="HTHLUXR"/>
</dbReference>
<dbReference type="Proteomes" id="UP000006346">
    <property type="component" value="Chromosome"/>
</dbReference>
<keyword evidence="4" id="KW-1133">Transmembrane helix</keyword>
<keyword evidence="7" id="KW-1185">Reference proteome</keyword>
<keyword evidence="4" id="KW-0472">Membrane</keyword>
<dbReference type="InterPro" id="IPR027417">
    <property type="entry name" value="P-loop_NTPase"/>
</dbReference>
<dbReference type="PATRIC" id="fig|768706.3.peg.3870"/>
<evidence type="ECO:0000256" key="4">
    <source>
        <dbReference type="SAM" id="Phobius"/>
    </source>
</evidence>
<dbReference type="Pfam" id="PF25873">
    <property type="entry name" value="WHD_MalT"/>
    <property type="match status" value="1"/>
</dbReference>
<evidence type="ECO:0000313" key="7">
    <source>
        <dbReference type="Proteomes" id="UP000006346"/>
    </source>
</evidence>
<sequence length="821" mass="94717">MRISYNTKSFYFTDRITDAMKEIFDYPLTIVEAPMGYGKTTAVREYLDNNPAKMLWQNIYDNTSTGFWNGFCRQLDTLDNNCAQSLIRLGFPDDSVSIQEALHIIGTIDFPEQSVIVIDDYHLAGCAEINAFIESVVRNEISNLHIVLTARYIEIQNIEELKLKGYVNHLKTEMFELTPKEIAEYFRLCGVSIRDFDAERLHALTEGWISALYLLMLNYIANGTYSDITNIYKLMENAVYAPFSEEVKDFLVTMCIFDSFTADQAAHMWGKDNTTALLEEITHRNAFVKYDTRQKAYYVHTILTNFLKDVLEGKNIKFDLYRRAASWYLKNGNFIQSMHYYYLCGDFEGVFQAIEVEKAININPPYRKELVVKYITECPDAVKAKNHFVMLLFAFRLFSFNEIPLFKMTCDKFVRNIDNDITLNENERNRLMGEFEMVLSFTGYNDISRMAKHHRKAGQLLKEPSSIMYANSIWTFGSPSVLYMFYRESGKLIGHIETMMEDIPLYSRLSNGNAAGGEYVMSAEYHFNTGCFENAEIVAHQAMYEAQSKNQVANIICVLFLKMRIALVQGDFPVALGHLESMRDEIVKEKEYLLIHTVEICEGYLYALLGKGDKVPVWLAIGDISSYRLLFPIIPMINIVYGRTLLTNGEYLKLIGSSKHFIGIASVFPNLLALIYTNIYIASANNRIFREADALNVMRRALEMALPDKVYMPFVENCDYIRPLLEKLYREGFRRDGIARILELSEPYQRALDQIKKEHFSEYRTGLTSREEEIARLAAEGYSNKGIGKKLFISENTVKTQMKSVFEKLGIKSRVLLKQFF</sequence>
<evidence type="ECO:0000256" key="1">
    <source>
        <dbReference type="ARBA" id="ARBA00023015"/>
    </source>
</evidence>
<accession>G7W9E8</accession>
<dbReference type="SUPFAM" id="SSF46894">
    <property type="entry name" value="C-terminal effector domain of the bipartite response regulators"/>
    <property type="match status" value="1"/>
</dbReference>
<dbReference type="CDD" id="cd06170">
    <property type="entry name" value="LuxR_C_like"/>
    <property type="match status" value="1"/>
</dbReference>
<keyword evidence="2" id="KW-0238">DNA-binding</keyword>
<dbReference type="RefSeq" id="WP_014186092.1">
    <property type="nucleotide sequence ID" value="NC_016584.1"/>
</dbReference>
<proteinExistence type="predicted"/>
<dbReference type="HOGENOM" id="CLU_006325_4_0_9"/>